<reference evidence="2" key="1">
    <citation type="submission" date="2007-06" db="EMBL/GenBank/DDBJ databases">
        <title>Complete sequence of Marinomonas sp. MWYL1.</title>
        <authorList>
            <consortium name="US DOE Joint Genome Institute"/>
            <person name="Copeland A."/>
            <person name="Lucas S."/>
            <person name="Lapidus A."/>
            <person name="Barry K."/>
            <person name="Glavina del Rio T."/>
            <person name="Dalin E."/>
            <person name="Tice H."/>
            <person name="Pitluck S."/>
            <person name="Kiss H."/>
            <person name="Brettin T."/>
            <person name="Bruce D."/>
            <person name="Detter J.C."/>
            <person name="Han C."/>
            <person name="Schmutz J."/>
            <person name="Larimer F."/>
            <person name="Land M."/>
            <person name="Hauser L."/>
            <person name="Kyrpides N."/>
            <person name="Kim E."/>
            <person name="Johnston A.W.B."/>
            <person name="Todd J.D."/>
            <person name="Rogers R."/>
            <person name="Wexler M."/>
            <person name="Bond P.L."/>
            <person name="Li Y."/>
            <person name="Richardson P."/>
        </authorList>
    </citation>
    <scope>NUCLEOTIDE SEQUENCE [LARGE SCALE GENOMIC DNA]</scope>
    <source>
        <strain evidence="2">MWYL1</strain>
    </source>
</reference>
<organism evidence="2">
    <name type="scientific">Marinomonas sp. (strain MWYL1)</name>
    <dbReference type="NCBI Taxonomy" id="400668"/>
    <lineage>
        <taxon>Bacteria</taxon>
        <taxon>Pseudomonadati</taxon>
        <taxon>Pseudomonadota</taxon>
        <taxon>Gammaproteobacteria</taxon>
        <taxon>Oceanospirillales</taxon>
        <taxon>Oceanospirillaceae</taxon>
        <taxon>Marinomonas</taxon>
    </lineage>
</organism>
<feature type="compositionally biased region" description="Basic residues" evidence="1">
    <location>
        <begin position="23"/>
        <end position="32"/>
    </location>
</feature>
<gene>
    <name evidence="2" type="ordered locus">Mmwyl1_2511</name>
</gene>
<accession>A6VYA1</accession>
<sequence>MVMTMSATTFNFVKAEQKRGFHRMKGLSRRSAPKVSPEITGGVSARNESTRAYMPSDESVRILAEASIKAYSQKPNSDYKDEDWSFV</sequence>
<name>A6VYA1_MARMS</name>
<evidence type="ECO:0000313" key="2">
    <source>
        <dbReference type="EMBL" id="ABR71430.1"/>
    </source>
</evidence>
<dbReference type="HOGENOM" id="CLU_2479689_0_0_6"/>
<dbReference type="KEGG" id="mmw:Mmwyl1_2511"/>
<evidence type="ECO:0000256" key="1">
    <source>
        <dbReference type="SAM" id="MobiDB-lite"/>
    </source>
</evidence>
<feature type="region of interest" description="Disordered" evidence="1">
    <location>
        <begin position="23"/>
        <end position="42"/>
    </location>
</feature>
<dbReference type="AlphaFoldDB" id="A6VYA1"/>
<protein>
    <submittedName>
        <fullName evidence="2">Uncharacterized protein</fullName>
    </submittedName>
</protein>
<proteinExistence type="predicted"/>
<dbReference type="EMBL" id="CP000749">
    <property type="protein sequence ID" value="ABR71430.1"/>
    <property type="molecule type" value="Genomic_DNA"/>
</dbReference>